<comment type="caution">
    <text evidence="9">The sequence shown here is derived from an EMBL/GenBank/DDBJ whole genome shotgun (WGS) entry which is preliminary data.</text>
</comment>
<feature type="domain" description="Ferritin-like diiron" evidence="8">
    <location>
        <begin position="1"/>
        <end position="145"/>
    </location>
</feature>
<dbReference type="GO" id="GO:0006879">
    <property type="term" value="P:intracellular iron ion homeostasis"/>
    <property type="evidence" value="ECO:0007669"/>
    <property type="project" value="UniProtKB-KW"/>
</dbReference>
<dbReference type="InterPro" id="IPR009040">
    <property type="entry name" value="Ferritin-like_diiron"/>
</dbReference>
<dbReference type="InterPro" id="IPR012347">
    <property type="entry name" value="Ferritin-like"/>
</dbReference>
<dbReference type="EC" id="1.16.3.2" evidence="7"/>
<dbReference type="FunFam" id="1.20.1260.10:FF:000001">
    <property type="entry name" value="Non-heme ferritin"/>
    <property type="match status" value="1"/>
</dbReference>
<dbReference type="OrthoDB" id="9801481at2"/>
<dbReference type="EMBL" id="ASJR01000010">
    <property type="protein sequence ID" value="ERP31716.1"/>
    <property type="molecule type" value="Genomic_DNA"/>
</dbReference>
<keyword evidence="5 6" id="KW-0408">Iron</keyword>
<dbReference type="GO" id="GO:0006826">
    <property type="term" value="P:iron ion transport"/>
    <property type="evidence" value="ECO:0007669"/>
    <property type="project" value="InterPro"/>
</dbReference>
<comment type="function">
    <text evidence="7">Iron-storage protein.</text>
</comment>
<dbReference type="GO" id="GO:0008198">
    <property type="term" value="F:ferrous iron binding"/>
    <property type="evidence" value="ECO:0007669"/>
    <property type="project" value="TreeGrafter"/>
</dbReference>
<dbReference type="eggNOG" id="COG1528">
    <property type="taxonomic scope" value="Bacteria"/>
</dbReference>
<reference evidence="9 10" key="1">
    <citation type="journal article" date="2013" name="Environ. Microbiol.">
        <title>Genome analysis of Chitinivibrio alkaliphilus gen. nov., sp. nov., a novel extremely haloalkaliphilic anaerobic chitinolytic bacterium from the candidate phylum Termite Group 3.</title>
        <authorList>
            <person name="Sorokin D.Y."/>
            <person name="Gumerov V.M."/>
            <person name="Rakitin A.L."/>
            <person name="Beletsky A.V."/>
            <person name="Damste J.S."/>
            <person name="Muyzer G."/>
            <person name="Mardanov A.V."/>
            <person name="Ravin N.V."/>
        </authorList>
    </citation>
    <scope>NUCLEOTIDE SEQUENCE [LARGE SCALE GENOMIC DNA]</scope>
    <source>
        <strain evidence="9 10">ACht1</strain>
    </source>
</reference>
<feature type="binding site" evidence="6">
    <location>
        <position position="94"/>
    </location>
    <ligand>
        <name>Fe cation</name>
        <dbReference type="ChEBI" id="CHEBI:24875"/>
        <label>1</label>
    </ligand>
</feature>
<dbReference type="RefSeq" id="WP_022636839.1">
    <property type="nucleotide sequence ID" value="NZ_ASJR01000010.1"/>
</dbReference>
<dbReference type="AlphaFoldDB" id="U7D817"/>
<accession>U7D817</accession>
<keyword evidence="10" id="KW-1185">Reference proteome</keyword>
<protein>
    <recommendedName>
        <fullName evidence="7">Ferritin</fullName>
        <ecNumber evidence="7">1.16.3.2</ecNumber>
    </recommendedName>
</protein>
<proteinExistence type="inferred from homology"/>
<dbReference type="Pfam" id="PF00210">
    <property type="entry name" value="Ferritin"/>
    <property type="match status" value="1"/>
</dbReference>
<feature type="binding site" evidence="6">
    <location>
        <position position="53"/>
    </location>
    <ligand>
        <name>Fe cation</name>
        <dbReference type="ChEBI" id="CHEBI:24875"/>
        <label>1</label>
    </ligand>
</feature>
<comment type="subcellular location">
    <subcellularLocation>
        <location evidence="7">Cytoplasm</location>
    </subcellularLocation>
</comment>
<dbReference type="PANTHER" id="PTHR11431:SF127">
    <property type="entry name" value="BACTERIAL NON-HEME FERRITIN"/>
    <property type="match status" value="1"/>
</dbReference>
<dbReference type="PANTHER" id="PTHR11431">
    <property type="entry name" value="FERRITIN"/>
    <property type="match status" value="1"/>
</dbReference>
<evidence type="ECO:0000256" key="1">
    <source>
        <dbReference type="ARBA" id="ARBA00006950"/>
    </source>
</evidence>
<feature type="binding site" evidence="6">
    <location>
        <position position="50"/>
    </location>
    <ligand>
        <name>Fe cation</name>
        <dbReference type="ChEBI" id="CHEBI:24875"/>
        <label>1</label>
    </ligand>
</feature>
<evidence type="ECO:0000256" key="6">
    <source>
        <dbReference type="PIRSR" id="PIRSR601519-1"/>
    </source>
</evidence>
<organism evidence="9 10">
    <name type="scientific">Chitinivibrio alkaliphilus ACht1</name>
    <dbReference type="NCBI Taxonomy" id="1313304"/>
    <lineage>
        <taxon>Bacteria</taxon>
        <taxon>Pseudomonadati</taxon>
        <taxon>Fibrobacterota</taxon>
        <taxon>Chitinivibrionia</taxon>
        <taxon>Chitinivibrionales</taxon>
        <taxon>Chitinivibrionaceae</taxon>
        <taxon>Chitinivibrio</taxon>
    </lineage>
</organism>
<evidence type="ECO:0000256" key="7">
    <source>
        <dbReference type="RuleBase" id="RU361145"/>
    </source>
</evidence>
<evidence type="ECO:0000256" key="5">
    <source>
        <dbReference type="ARBA" id="ARBA00023004"/>
    </source>
</evidence>
<dbReference type="InterPro" id="IPR008331">
    <property type="entry name" value="Ferritin_DPS_dom"/>
</dbReference>
<evidence type="ECO:0000256" key="4">
    <source>
        <dbReference type="ARBA" id="ARBA00023002"/>
    </source>
</evidence>
<dbReference type="GO" id="GO:0004322">
    <property type="term" value="F:ferroxidase activity"/>
    <property type="evidence" value="ECO:0007669"/>
    <property type="project" value="TreeGrafter"/>
</dbReference>
<dbReference type="Proteomes" id="UP000017148">
    <property type="component" value="Unassembled WGS sequence"/>
</dbReference>
<dbReference type="GO" id="GO:0008199">
    <property type="term" value="F:ferric iron binding"/>
    <property type="evidence" value="ECO:0007669"/>
    <property type="project" value="InterPro"/>
</dbReference>
<dbReference type="Gene3D" id="1.20.1260.10">
    <property type="match status" value="1"/>
</dbReference>
<evidence type="ECO:0000313" key="9">
    <source>
        <dbReference type="EMBL" id="ERP31716.1"/>
    </source>
</evidence>
<dbReference type="InterPro" id="IPR009078">
    <property type="entry name" value="Ferritin-like_SF"/>
</dbReference>
<dbReference type="SUPFAM" id="SSF47240">
    <property type="entry name" value="Ferritin-like"/>
    <property type="match status" value="1"/>
</dbReference>
<dbReference type="InterPro" id="IPR041719">
    <property type="entry name" value="Ferritin_prok"/>
</dbReference>
<evidence type="ECO:0000259" key="8">
    <source>
        <dbReference type="PROSITE" id="PS50905"/>
    </source>
</evidence>
<dbReference type="InterPro" id="IPR001519">
    <property type="entry name" value="Ferritin"/>
</dbReference>
<keyword evidence="3 6" id="KW-0479">Metal-binding</keyword>
<name>U7D817_9BACT</name>
<dbReference type="GO" id="GO:0042802">
    <property type="term" value="F:identical protein binding"/>
    <property type="evidence" value="ECO:0007669"/>
    <property type="project" value="UniProtKB-ARBA"/>
</dbReference>
<keyword evidence="2 7" id="KW-0409">Iron storage</keyword>
<comment type="similarity">
    <text evidence="1 7">Belongs to the ferritin family. Prokaryotic subfamily.</text>
</comment>
<dbReference type="PROSITE" id="PS50905">
    <property type="entry name" value="FERRITIN_LIKE"/>
    <property type="match status" value="1"/>
</dbReference>
<keyword evidence="7" id="KW-0963">Cytoplasm</keyword>
<evidence type="ECO:0000256" key="2">
    <source>
        <dbReference type="ARBA" id="ARBA00022434"/>
    </source>
</evidence>
<gene>
    <name evidence="9" type="ORF">CALK_1378</name>
</gene>
<dbReference type="STRING" id="1313304.CALK_1378"/>
<dbReference type="CDD" id="cd01055">
    <property type="entry name" value="Nonheme_Ferritin"/>
    <property type="match status" value="1"/>
</dbReference>
<evidence type="ECO:0000313" key="10">
    <source>
        <dbReference type="Proteomes" id="UP000017148"/>
    </source>
</evidence>
<feature type="binding site" evidence="6">
    <location>
        <position position="17"/>
    </location>
    <ligand>
        <name>Fe cation</name>
        <dbReference type="ChEBI" id="CHEBI:24875"/>
        <label>1</label>
    </ligand>
</feature>
<comment type="catalytic activity">
    <reaction evidence="7">
        <text>4 Fe(2+) + O2 + 6 H2O = 4 iron(III) oxide-hydroxide + 12 H(+)</text>
        <dbReference type="Rhea" id="RHEA:11972"/>
        <dbReference type="ChEBI" id="CHEBI:15377"/>
        <dbReference type="ChEBI" id="CHEBI:15378"/>
        <dbReference type="ChEBI" id="CHEBI:15379"/>
        <dbReference type="ChEBI" id="CHEBI:29033"/>
        <dbReference type="ChEBI" id="CHEBI:78619"/>
        <dbReference type="EC" id="1.16.3.2"/>
    </reaction>
</comment>
<sequence>MISENIQAALNRQINKELYSEYLYLAYAAFFAEQDLPGFENFFLVQVQEEHFHAMKMCSYLQERDGRVTLEKIDAPEITAQTPKDVFAAVLAHEQFVTASINEIVGYAVEENDFATKSFLDWFVDEQVEEEDSMRTILKKIELVGEQGHGLLQLDKEFAQRTFTPPTQ</sequence>
<evidence type="ECO:0000256" key="3">
    <source>
        <dbReference type="ARBA" id="ARBA00022723"/>
    </source>
</evidence>
<keyword evidence="4" id="KW-0560">Oxidoreductase</keyword>
<dbReference type="GO" id="GO:0005829">
    <property type="term" value="C:cytosol"/>
    <property type="evidence" value="ECO:0007669"/>
    <property type="project" value="TreeGrafter"/>
</dbReference>
<feature type="binding site" evidence="6">
    <location>
        <position position="127"/>
    </location>
    <ligand>
        <name>Fe cation</name>
        <dbReference type="ChEBI" id="CHEBI:24875"/>
        <label>1</label>
    </ligand>
</feature>